<reference evidence="2 3" key="1">
    <citation type="submission" date="2019-03" db="EMBL/GenBank/DDBJ databases">
        <title>Genomic Encyclopedia of Type Strains, Phase IV (KMG-IV): sequencing the most valuable type-strain genomes for metagenomic binning, comparative biology and taxonomic classification.</title>
        <authorList>
            <person name="Goeker M."/>
        </authorList>
    </citation>
    <scope>NUCLEOTIDE SEQUENCE [LARGE SCALE GENOMIC DNA]</scope>
    <source>
        <strain evidence="2 3">DSM 100048</strain>
    </source>
</reference>
<dbReference type="Proteomes" id="UP000294692">
    <property type="component" value="Unassembled WGS sequence"/>
</dbReference>
<evidence type="ECO:0000256" key="1">
    <source>
        <dbReference type="SAM" id="Phobius"/>
    </source>
</evidence>
<accession>A0A4V6P2U0</accession>
<dbReference type="OrthoDB" id="8642119at2"/>
<protein>
    <submittedName>
        <fullName evidence="2">Uncharacterized protein</fullName>
    </submittedName>
</protein>
<comment type="caution">
    <text evidence="2">The sequence shown here is derived from an EMBL/GenBank/DDBJ whole genome shotgun (WGS) entry which is preliminary data.</text>
</comment>
<name>A0A4V6P2U0_9BURK</name>
<dbReference type="EMBL" id="SMBX01000002">
    <property type="protein sequence ID" value="TCV01870.1"/>
    <property type="molecule type" value="Genomic_DNA"/>
</dbReference>
<proteinExistence type="predicted"/>
<evidence type="ECO:0000313" key="2">
    <source>
        <dbReference type="EMBL" id="TCV01870.1"/>
    </source>
</evidence>
<gene>
    <name evidence="2" type="ORF">EV686_102585</name>
</gene>
<dbReference type="AlphaFoldDB" id="A0A4V6P2U0"/>
<feature type="transmembrane region" description="Helical" evidence="1">
    <location>
        <begin position="12"/>
        <end position="32"/>
    </location>
</feature>
<sequence>MMRAGQCGQALAEGLVAMLALIVMAGAVAWLYRWQDIALQATHASRALAFEHVRNPQASQMSEAAERVFHGGQHWNDRRGKALLPRGSVRWGISVDDSMAGAKIRSSGLPPLADSAWRELGFEEDVIATASIVVVEDGDVMRMADVSLQKKAPGAGGSVHLQGMRLARQTSILSGAAGHAESHGQAQQRIAGSLVLWRSEADASMALGRRTETLMRPVDAPWKRPLPDFDWLSPWAGRLPAYIQKPYGNLP</sequence>
<dbReference type="RefSeq" id="WP_132474730.1">
    <property type="nucleotide sequence ID" value="NZ_JBHRVM010000001.1"/>
</dbReference>
<keyword evidence="1" id="KW-1133">Transmembrane helix</keyword>
<organism evidence="2 3">
    <name type="scientific">Paracandidimonas soli</name>
    <dbReference type="NCBI Taxonomy" id="1917182"/>
    <lineage>
        <taxon>Bacteria</taxon>
        <taxon>Pseudomonadati</taxon>
        <taxon>Pseudomonadota</taxon>
        <taxon>Betaproteobacteria</taxon>
        <taxon>Burkholderiales</taxon>
        <taxon>Alcaligenaceae</taxon>
        <taxon>Paracandidimonas</taxon>
    </lineage>
</organism>
<evidence type="ECO:0000313" key="3">
    <source>
        <dbReference type="Proteomes" id="UP000294692"/>
    </source>
</evidence>
<keyword evidence="1" id="KW-0812">Transmembrane</keyword>
<keyword evidence="3" id="KW-1185">Reference proteome</keyword>
<keyword evidence="1" id="KW-0472">Membrane</keyword>